<evidence type="ECO:0000313" key="3">
    <source>
        <dbReference type="Proteomes" id="UP000240418"/>
    </source>
</evidence>
<dbReference type="AlphaFoldDB" id="A0A2P8F8Y2"/>
<reference evidence="2 3" key="1">
    <citation type="submission" date="2018-03" db="EMBL/GenBank/DDBJ databases">
        <title>Genomic Encyclopedia of Archaeal and Bacterial Type Strains, Phase II (KMG-II): from individual species to whole genera.</title>
        <authorList>
            <person name="Goeker M."/>
        </authorList>
    </citation>
    <scope>NUCLEOTIDE SEQUENCE [LARGE SCALE GENOMIC DNA]</scope>
    <source>
        <strain evidence="2 3">DSM 100673</strain>
    </source>
</reference>
<dbReference type="NCBIfam" id="TIGR01965">
    <property type="entry name" value="VCBS_repeat"/>
    <property type="match status" value="1"/>
</dbReference>
<protein>
    <submittedName>
        <fullName evidence="2">VCBS repeat-containing protein</fullName>
    </submittedName>
</protein>
<organism evidence="2 3">
    <name type="scientific">Shimia abyssi</name>
    <dbReference type="NCBI Taxonomy" id="1662395"/>
    <lineage>
        <taxon>Bacteria</taxon>
        <taxon>Pseudomonadati</taxon>
        <taxon>Pseudomonadota</taxon>
        <taxon>Alphaproteobacteria</taxon>
        <taxon>Rhodobacterales</taxon>
        <taxon>Roseobacteraceae</taxon>
    </lineage>
</organism>
<proteinExistence type="predicted"/>
<dbReference type="EMBL" id="PYGJ01000012">
    <property type="protein sequence ID" value="PSL18174.1"/>
    <property type="molecule type" value="Genomic_DNA"/>
</dbReference>
<sequence length="315" mass="34251">MGVPIPETGEVTEDEDVVGGLISTSGNANVDIFGFEVEGTWTAETITGAYGSQLVINSAGNWVYQADNSNATIQALDDGETLVEVFTVTSTSGTTTVTITINGTTDPPCFVRGTLVETPAGARAVEELQAGDWVLTRDQGPQQIRWIGASAVDTRNKERAEQLRPVRIRAGAFGPGVPERDLLVSPQHRILIDRPDMDLLFGASEVLCAAHHLVNGFSIVQEPGDLVIYHHLLFDAHQVVMSSGCASESFFPGHVGMDRFHDSTREELFSLFPELRALPESYGPPARQVLRAYEARLVRDRLVPDVQAPVRMRKG</sequence>
<dbReference type="OrthoDB" id="6305173at2"/>
<comment type="caution">
    <text evidence="2">The sequence shown here is derived from an EMBL/GenBank/DDBJ whole genome shotgun (WGS) entry which is preliminary data.</text>
</comment>
<feature type="domain" description="Hedgehog/Intein (Hint)" evidence="1">
    <location>
        <begin position="108"/>
        <end position="254"/>
    </location>
</feature>
<evidence type="ECO:0000259" key="1">
    <source>
        <dbReference type="Pfam" id="PF13403"/>
    </source>
</evidence>
<dbReference type="InterPro" id="IPR028992">
    <property type="entry name" value="Hedgehog/Intein_dom"/>
</dbReference>
<dbReference type="Gene3D" id="2.60.40.10">
    <property type="entry name" value="Immunoglobulins"/>
    <property type="match status" value="1"/>
</dbReference>
<evidence type="ECO:0000313" key="2">
    <source>
        <dbReference type="EMBL" id="PSL18174.1"/>
    </source>
</evidence>
<dbReference type="InterPro" id="IPR013783">
    <property type="entry name" value="Ig-like_fold"/>
</dbReference>
<dbReference type="InterPro" id="IPR010221">
    <property type="entry name" value="VCBS_dom"/>
</dbReference>
<dbReference type="RefSeq" id="WP_106609493.1">
    <property type="nucleotide sequence ID" value="NZ_PYGJ01000012.1"/>
</dbReference>
<dbReference type="SUPFAM" id="SSF51294">
    <property type="entry name" value="Hedgehog/intein (Hint) domain"/>
    <property type="match status" value="1"/>
</dbReference>
<dbReference type="Proteomes" id="UP000240418">
    <property type="component" value="Unassembled WGS sequence"/>
</dbReference>
<dbReference type="Pfam" id="PF13403">
    <property type="entry name" value="Hint_2"/>
    <property type="match status" value="1"/>
</dbReference>
<dbReference type="Gene3D" id="2.170.16.10">
    <property type="entry name" value="Hedgehog/Intein (Hint) domain"/>
    <property type="match status" value="1"/>
</dbReference>
<keyword evidence="3" id="KW-1185">Reference proteome</keyword>
<name>A0A2P8F8Y2_9RHOB</name>
<gene>
    <name evidence="2" type="ORF">CLV88_11298</name>
</gene>
<accession>A0A2P8F8Y2</accession>
<dbReference type="InterPro" id="IPR036844">
    <property type="entry name" value="Hint_dom_sf"/>
</dbReference>